<accession>A0A2Z2MI35</accession>
<sequence>MSYGKTVAIILAGGTGSRVGWDVPKQFVKIAGKKVIEHTLDVFQNHPLVDEIYVVINPNYYEYFNEVILSKYPKIRKVLNGGNTRQESSRIGVFATEDDVENILIHDAVRPLITSDIITRVIKALENSCAVDVVIPAVDTVVVSDGHKILRIPPRGYLYYGQTPQGFKRKVILKAHKLAEEEGFDNATDDCSLVLRYDLCDVTIVQGSKTNIKFTYDVDYYLLDILFQLRNEFILDENITRDHIESLLSALRDKVIVVFGGTSGIGEKIVDISRGYGAKVYPFSRRLGVDVSNPQDVERAIKEVYEREGRIDYIINTAGILYMGPIQSRELKDIQNEINVNYLGSIYVTKFGLKYLAPNGAIVLFGSSSYTRGRRNYSVYSSTKAALVNFVQAVSDEISDKGQRIFIVVPERTKTPLRIRNFGYEPDETLLMPESVAYVTLLALTSGITGVPVPVRKSVEEKTLRKLGLID</sequence>
<dbReference type="InterPro" id="IPR002347">
    <property type="entry name" value="SDR_fam"/>
</dbReference>
<dbReference type="HAMAP" id="MF_00108">
    <property type="entry name" value="IspD"/>
    <property type="match status" value="1"/>
</dbReference>
<evidence type="ECO:0000256" key="3">
    <source>
        <dbReference type="ARBA" id="ARBA00012526"/>
    </source>
</evidence>
<dbReference type="InterPro" id="IPR020904">
    <property type="entry name" value="Sc_DH/Rdtase_CS"/>
</dbReference>
<dbReference type="InterPro" id="IPR018294">
    <property type="entry name" value="ISPD_synthase_CS"/>
</dbReference>
<dbReference type="Pfam" id="PF00106">
    <property type="entry name" value="adh_short"/>
    <property type="match status" value="1"/>
</dbReference>
<dbReference type="PROSITE" id="PS00061">
    <property type="entry name" value="ADH_SHORT"/>
    <property type="match status" value="1"/>
</dbReference>
<dbReference type="Gene3D" id="3.40.50.720">
    <property type="entry name" value="NAD(P)-binding Rossmann-like Domain"/>
    <property type="match status" value="1"/>
</dbReference>
<evidence type="ECO:0000313" key="8">
    <source>
        <dbReference type="EMBL" id="ASJ02091.1"/>
    </source>
</evidence>
<dbReference type="Gene3D" id="3.90.550.10">
    <property type="entry name" value="Spore Coat Polysaccharide Biosynthesis Protein SpsA, Chain A"/>
    <property type="match status" value="1"/>
</dbReference>
<keyword evidence="4 8" id="KW-0808">Transferase</keyword>
<dbReference type="KEGG" id="tprf:A3L09_01820"/>
<evidence type="ECO:0000256" key="2">
    <source>
        <dbReference type="ARBA" id="ARBA00009789"/>
    </source>
</evidence>
<dbReference type="InterPro" id="IPR036291">
    <property type="entry name" value="NAD(P)-bd_dom_sf"/>
</dbReference>
<name>A0A2Z2MI35_THEPR</name>
<gene>
    <name evidence="8" type="ORF">A3L09_01820</name>
</gene>
<evidence type="ECO:0000256" key="1">
    <source>
        <dbReference type="ARBA" id="ARBA00004787"/>
    </source>
</evidence>
<dbReference type="PANTHER" id="PTHR32125">
    <property type="entry name" value="2-C-METHYL-D-ERYTHRITOL 4-PHOSPHATE CYTIDYLYLTRANSFERASE, CHLOROPLASTIC"/>
    <property type="match status" value="1"/>
</dbReference>
<protein>
    <recommendedName>
        <fullName evidence="3">2-C-methyl-D-erythritol 4-phosphate cytidylyltransferase</fullName>
        <ecNumber evidence="3">2.7.7.60</ecNumber>
    </recommendedName>
</protein>
<proteinExistence type="inferred from homology"/>
<dbReference type="NCBIfam" id="TIGR00453">
    <property type="entry name" value="ispD"/>
    <property type="match status" value="1"/>
</dbReference>
<dbReference type="CDD" id="cd05233">
    <property type="entry name" value="SDR_c"/>
    <property type="match status" value="1"/>
</dbReference>
<dbReference type="CDD" id="cd02516">
    <property type="entry name" value="CDP-ME_synthetase"/>
    <property type="match status" value="1"/>
</dbReference>
<dbReference type="AlphaFoldDB" id="A0A2Z2MI35"/>
<dbReference type="InterPro" id="IPR029044">
    <property type="entry name" value="Nucleotide-diphossugar_trans"/>
</dbReference>
<organism evidence="8 9">
    <name type="scientific">Thermococcus profundus</name>
    <dbReference type="NCBI Taxonomy" id="49899"/>
    <lineage>
        <taxon>Archaea</taxon>
        <taxon>Methanobacteriati</taxon>
        <taxon>Methanobacteriota</taxon>
        <taxon>Thermococci</taxon>
        <taxon>Thermococcales</taxon>
        <taxon>Thermococcaceae</taxon>
        <taxon>Thermococcus</taxon>
    </lineage>
</organism>
<dbReference type="InterPro" id="IPR050088">
    <property type="entry name" value="IspD/TarI_cytidylyltransf_bact"/>
</dbReference>
<keyword evidence="6" id="KW-0414">Isoprene biosynthesis</keyword>
<dbReference type="UniPathway" id="UPA00056">
    <property type="reaction ID" value="UER00093"/>
</dbReference>
<dbReference type="EC" id="2.7.7.60" evidence="3"/>
<comment type="similarity">
    <text evidence="2">Belongs to the IspD/TarI cytidylyltransferase family. IspD subfamily.</text>
</comment>
<evidence type="ECO:0000313" key="9">
    <source>
        <dbReference type="Proteomes" id="UP000250179"/>
    </source>
</evidence>
<dbReference type="GeneID" id="33319108"/>
<dbReference type="PROSITE" id="PS01295">
    <property type="entry name" value="ISPD"/>
    <property type="match status" value="1"/>
</dbReference>
<dbReference type="InterPro" id="IPR034683">
    <property type="entry name" value="IspD/TarI"/>
</dbReference>
<dbReference type="PRINTS" id="PR00080">
    <property type="entry name" value="SDRFAMILY"/>
</dbReference>
<dbReference type="GO" id="GO:0019288">
    <property type="term" value="P:isopentenyl diphosphate biosynthetic process, methylerythritol 4-phosphate pathway"/>
    <property type="evidence" value="ECO:0007669"/>
    <property type="project" value="UniProtKB-UniPathway"/>
</dbReference>
<dbReference type="SUPFAM" id="SSF51735">
    <property type="entry name" value="NAD(P)-binding Rossmann-fold domains"/>
    <property type="match status" value="1"/>
</dbReference>
<dbReference type="RefSeq" id="WP_088857357.1">
    <property type="nucleotide sequence ID" value="NZ_CP014862.1"/>
</dbReference>
<dbReference type="SUPFAM" id="SSF53448">
    <property type="entry name" value="Nucleotide-diphospho-sugar transferases"/>
    <property type="match status" value="1"/>
</dbReference>
<reference evidence="8 9" key="1">
    <citation type="submission" date="2016-03" db="EMBL/GenBank/DDBJ databases">
        <title>Complete genome sequence of Thermococcus profundus strain DT5432.</title>
        <authorList>
            <person name="Oger P.M."/>
        </authorList>
    </citation>
    <scope>NUCLEOTIDE SEQUENCE [LARGE SCALE GENOMIC DNA]</scope>
    <source>
        <strain evidence="8 9">DT 5432</strain>
    </source>
</reference>
<keyword evidence="9" id="KW-1185">Reference proteome</keyword>
<evidence type="ECO:0000256" key="4">
    <source>
        <dbReference type="ARBA" id="ARBA00022679"/>
    </source>
</evidence>
<dbReference type="Pfam" id="PF01128">
    <property type="entry name" value="IspD"/>
    <property type="match status" value="1"/>
</dbReference>
<keyword evidence="5" id="KW-0548">Nucleotidyltransferase</keyword>
<comment type="pathway">
    <text evidence="1">Isoprenoid biosynthesis; isopentenyl diphosphate biosynthesis via DXP pathway; isopentenyl diphosphate from 1-deoxy-D-xylulose 5-phosphate: step 2/6.</text>
</comment>
<dbReference type="PRINTS" id="PR00081">
    <property type="entry name" value="GDHRDH"/>
</dbReference>
<evidence type="ECO:0000256" key="6">
    <source>
        <dbReference type="ARBA" id="ARBA00023229"/>
    </source>
</evidence>
<evidence type="ECO:0000256" key="5">
    <source>
        <dbReference type="ARBA" id="ARBA00022695"/>
    </source>
</evidence>
<dbReference type="InterPro" id="IPR012115">
    <property type="entry name" value="CDP-ribitol_syn"/>
</dbReference>
<dbReference type="PIRSF" id="PIRSF036586">
    <property type="entry name" value="CDP-ribitol_syn"/>
    <property type="match status" value="1"/>
</dbReference>
<dbReference type="PANTHER" id="PTHR32125:SF4">
    <property type="entry name" value="2-C-METHYL-D-ERYTHRITOL 4-PHOSPHATE CYTIDYLYLTRANSFERASE, CHLOROPLASTIC"/>
    <property type="match status" value="1"/>
</dbReference>
<dbReference type="OrthoDB" id="9782at2157"/>
<dbReference type="InterPro" id="IPR001228">
    <property type="entry name" value="IspD"/>
</dbReference>
<dbReference type="FunFam" id="3.90.550.10:FF:000003">
    <property type="entry name" value="2-C-methyl-D-erythritol 4-phosphate cytidylyltransferase"/>
    <property type="match status" value="1"/>
</dbReference>
<dbReference type="GO" id="GO:0050518">
    <property type="term" value="F:2-C-methyl-D-erythritol 4-phosphate cytidylyltransferase activity"/>
    <property type="evidence" value="ECO:0007669"/>
    <property type="project" value="UniProtKB-EC"/>
</dbReference>
<comment type="similarity">
    <text evidence="7">Belongs to the short-chain dehydrogenases/reductases (SDR) family.</text>
</comment>
<evidence type="ECO:0000256" key="7">
    <source>
        <dbReference type="RuleBase" id="RU000363"/>
    </source>
</evidence>
<dbReference type="EMBL" id="CP014862">
    <property type="protein sequence ID" value="ASJ02091.1"/>
    <property type="molecule type" value="Genomic_DNA"/>
</dbReference>
<dbReference type="Proteomes" id="UP000250179">
    <property type="component" value="Chromosome"/>
</dbReference>